<keyword evidence="6 13" id="KW-0547">Nucleotide-binding</keyword>
<dbReference type="GO" id="GO:0004550">
    <property type="term" value="F:nucleoside diphosphate kinase activity"/>
    <property type="evidence" value="ECO:0007669"/>
    <property type="project" value="UniProtKB-EC"/>
</dbReference>
<evidence type="ECO:0000256" key="2">
    <source>
        <dbReference type="ARBA" id="ARBA00008142"/>
    </source>
</evidence>
<feature type="binding site" evidence="11">
    <location>
        <position position="58"/>
    </location>
    <ligand>
        <name>ATP</name>
        <dbReference type="ChEBI" id="CHEBI:30616"/>
    </ligand>
</feature>
<keyword evidence="7 13" id="KW-0418">Kinase</keyword>
<keyword evidence="9" id="KW-0460">Magnesium</keyword>
<dbReference type="InterPro" id="IPR023005">
    <property type="entry name" value="Nucleoside_diP_kinase_AS"/>
</dbReference>
<dbReference type="InterPro" id="IPR001564">
    <property type="entry name" value="Nucleoside_diP_kinase"/>
</dbReference>
<dbReference type="PRINTS" id="PR01243">
    <property type="entry name" value="NUCDPKINASE"/>
</dbReference>
<feature type="binding site" evidence="11">
    <location>
        <position position="113"/>
    </location>
    <ligand>
        <name>ATP</name>
        <dbReference type="ChEBI" id="CHEBI:30616"/>
    </ligand>
</feature>
<dbReference type="AlphaFoldDB" id="A0A1F5YC08"/>
<dbReference type="Gene3D" id="3.30.70.141">
    <property type="entry name" value="Nucleoside diphosphate kinase-like domain"/>
    <property type="match status" value="1"/>
</dbReference>
<dbReference type="InterPro" id="IPR036850">
    <property type="entry name" value="NDK-like_dom_sf"/>
</dbReference>
<dbReference type="PANTHER" id="PTHR46161:SF3">
    <property type="entry name" value="NUCLEOSIDE DIPHOSPHATE KINASE DDB_G0292928-RELATED"/>
    <property type="match status" value="1"/>
</dbReference>
<name>A0A1F5YC08_9BACT</name>
<dbReference type="NCBIfam" id="NF001908">
    <property type="entry name" value="PRK00668.1"/>
    <property type="match status" value="1"/>
</dbReference>
<gene>
    <name evidence="15" type="ORF">A2Z06_00960</name>
</gene>
<feature type="domain" description="Nucleoside diphosphate kinase-like" evidence="14">
    <location>
        <begin position="2"/>
        <end position="139"/>
    </location>
</feature>
<comment type="similarity">
    <text evidence="2 11 12">Belongs to the NDK family.</text>
</comment>
<comment type="catalytic activity">
    <reaction evidence="13">
        <text>a 2'-deoxyribonucleoside 5'-diphosphate + ATP = a 2'-deoxyribonucleoside 5'-triphosphate + ADP</text>
        <dbReference type="Rhea" id="RHEA:44640"/>
        <dbReference type="ChEBI" id="CHEBI:30616"/>
        <dbReference type="ChEBI" id="CHEBI:61560"/>
        <dbReference type="ChEBI" id="CHEBI:73316"/>
        <dbReference type="ChEBI" id="CHEBI:456216"/>
        <dbReference type="EC" id="2.7.4.6"/>
    </reaction>
</comment>
<comment type="caution">
    <text evidence="15">The sequence shown here is derived from an EMBL/GenBank/DDBJ whole genome shotgun (WGS) entry which is preliminary data.</text>
</comment>
<evidence type="ECO:0000313" key="16">
    <source>
        <dbReference type="Proteomes" id="UP000179034"/>
    </source>
</evidence>
<keyword evidence="4 13" id="KW-0808">Transferase</keyword>
<evidence type="ECO:0000256" key="3">
    <source>
        <dbReference type="ARBA" id="ARBA00022490"/>
    </source>
</evidence>
<reference evidence="15 16" key="1">
    <citation type="journal article" date="2016" name="Nat. Commun.">
        <title>Thousands of microbial genomes shed light on interconnected biogeochemical processes in an aquifer system.</title>
        <authorList>
            <person name="Anantharaman K."/>
            <person name="Brown C.T."/>
            <person name="Hug L.A."/>
            <person name="Sharon I."/>
            <person name="Castelle C.J."/>
            <person name="Probst A.J."/>
            <person name="Thomas B.C."/>
            <person name="Singh A."/>
            <person name="Wilkins M.J."/>
            <person name="Karaoz U."/>
            <person name="Brodie E.L."/>
            <person name="Williams K.H."/>
            <person name="Hubbard S.S."/>
            <person name="Banfield J.F."/>
        </authorList>
    </citation>
    <scope>NUCLEOTIDE SEQUENCE [LARGE SCALE GENOMIC DNA]</scope>
</reference>
<evidence type="ECO:0000256" key="10">
    <source>
        <dbReference type="ARBA" id="ARBA00023080"/>
    </source>
</evidence>
<sequence length="141" mass="15701">MVERTLALIKPDAVSGNLEQVIQKRLEGAGFKILQARREQLTRDEAMEFYRIHAGKPFYASLVEFMSSGSIVVLLLEKENAIQDLREVIGTTDPKKAGKGTIRADYASSVEKNAIHASDSPETAREEISFFFSKLEALRLG</sequence>
<feature type="binding site" evidence="11">
    <location>
        <position position="10"/>
    </location>
    <ligand>
        <name>ATP</name>
        <dbReference type="ChEBI" id="CHEBI:30616"/>
    </ligand>
</feature>
<evidence type="ECO:0000256" key="6">
    <source>
        <dbReference type="ARBA" id="ARBA00022741"/>
    </source>
</evidence>
<evidence type="ECO:0000256" key="4">
    <source>
        <dbReference type="ARBA" id="ARBA00022679"/>
    </source>
</evidence>
<dbReference type="GO" id="GO:0006241">
    <property type="term" value="P:CTP biosynthetic process"/>
    <property type="evidence" value="ECO:0007669"/>
    <property type="project" value="InterPro"/>
</dbReference>
<evidence type="ECO:0000256" key="11">
    <source>
        <dbReference type="PROSITE-ProRule" id="PRU00706"/>
    </source>
</evidence>
<dbReference type="CDD" id="cd04413">
    <property type="entry name" value="NDPk_I"/>
    <property type="match status" value="1"/>
</dbReference>
<evidence type="ECO:0000256" key="7">
    <source>
        <dbReference type="ARBA" id="ARBA00022777"/>
    </source>
</evidence>
<evidence type="ECO:0000313" key="15">
    <source>
        <dbReference type="EMBL" id="OGF97582.1"/>
    </source>
</evidence>
<dbReference type="PANTHER" id="PTHR46161">
    <property type="entry name" value="NUCLEOSIDE DIPHOSPHATE KINASE"/>
    <property type="match status" value="1"/>
</dbReference>
<feature type="binding site" evidence="11">
    <location>
        <position position="92"/>
    </location>
    <ligand>
        <name>ATP</name>
        <dbReference type="ChEBI" id="CHEBI:30616"/>
    </ligand>
</feature>
<keyword evidence="3" id="KW-0963">Cytoplasm</keyword>
<evidence type="ECO:0000256" key="12">
    <source>
        <dbReference type="RuleBase" id="RU004011"/>
    </source>
</evidence>
<keyword evidence="8 13" id="KW-0067">ATP-binding</keyword>
<dbReference type="Pfam" id="PF00334">
    <property type="entry name" value="NDK"/>
    <property type="match status" value="1"/>
</dbReference>
<keyword evidence="10" id="KW-0546">Nucleotide metabolism</keyword>
<feature type="active site" description="Pros-phosphohistidine intermediate" evidence="11">
    <location>
        <position position="116"/>
    </location>
</feature>
<dbReference type="FunFam" id="3.30.70.141:FF:000017">
    <property type="entry name" value="Nucleoside diphosphate kinase"/>
    <property type="match status" value="1"/>
</dbReference>
<feature type="binding site" evidence="11">
    <location>
        <position position="103"/>
    </location>
    <ligand>
        <name>ATP</name>
        <dbReference type="ChEBI" id="CHEBI:30616"/>
    </ligand>
</feature>
<protein>
    <recommendedName>
        <fullName evidence="13">Nucleoside diphosphate kinase</fullName>
        <ecNumber evidence="13">2.7.4.6</ecNumber>
    </recommendedName>
</protein>
<accession>A0A1F5YC08</accession>
<evidence type="ECO:0000256" key="1">
    <source>
        <dbReference type="ARBA" id="ARBA00001946"/>
    </source>
</evidence>
<dbReference type="PROSITE" id="PS51374">
    <property type="entry name" value="NDPK_LIKE"/>
    <property type="match status" value="1"/>
</dbReference>
<dbReference type="Proteomes" id="UP000179034">
    <property type="component" value="Unassembled WGS sequence"/>
</dbReference>
<proteinExistence type="inferred from homology"/>
<evidence type="ECO:0000256" key="9">
    <source>
        <dbReference type="ARBA" id="ARBA00022842"/>
    </source>
</evidence>
<evidence type="ECO:0000256" key="13">
    <source>
        <dbReference type="RuleBase" id="RU004013"/>
    </source>
</evidence>
<evidence type="ECO:0000259" key="14">
    <source>
        <dbReference type="SMART" id="SM00562"/>
    </source>
</evidence>
<dbReference type="GO" id="GO:0005524">
    <property type="term" value="F:ATP binding"/>
    <property type="evidence" value="ECO:0007669"/>
    <property type="project" value="UniProtKB-KW"/>
</dbReference>
<dbReference type="InterPro" id="IPR034907">
    <property type="entry name" value="NDK-like_dom"/>
</dbReference>
<dbReference type="SMART" id="SM00562">
    <property type="entry name" value="NDK"/>
    <property type="match status" value="1"/>
</dbReference>
<evidence type="ECO:0000256" key="8">
    <source>
        <dbReference type="ARBA" id="ARBA00022840"/>
    </source>
</evidence>
<evidence type="ECO:0000256" key="5">
    <source>
        <dbReference type="ARBA" id="ARBA00022723"/>
    </source>
</evidence>
<comment type="cofactor">
    <cofactor evidence="1">
        <name>Mg(2+)</name>
        <dbReference type="ChEBI" id="CHEBI:18420"/>
    </cofactor>
</comment>
<keyword evidence="5" id="KW-0479">Metal-binding</keyword>
<dbReference type="GO" id="GO:0046872">
    <property type="term" value="F:metal ion binding"/>
    <property type="evidence" value="ECO:0007669"/>
    <property type="project" value="UniProtKB-KW"/>
</dbReference>
<dbReference type="GO" id="GO:0006228">
    <property type="term" value="P:UTP biosynthetic process"/>
    <property type="evidence" value="ECO:0007669"/>
    <property type="project" value="InterPro"/>
</dbReference>
<feature type="binding site" evidence="11">
    <location>
        <position position="86"/>
    </location>
    <ligand>
        <name>ATP</name>
        <dbReference type="ChEBI" id="CHEBI:30616"/>
    </ligand>
</feature>
<dbReference type="GO" id="GO:0006183">
    <property type="term" value="P:GTP biosynthetic process"/>
    <property type="evidence" value="ECO:0007669"/>
    <property type="project" value="InterPro"/>
</dbReference>
<dbReference type="EC" id="2.7.4.6" evidence="13"/>
<dbReference type="EMBL" id="MFIW01000078">
    <property type="protein sequence ID" value="OGF97582.1"/>
    <property type="molecule type" value="Genomic_DNA"/>
</dbReference>
<organism evidence="15 16">
    <name type="scientific">Candidatus Glassbacteria bacterium RBG_16_58_8</name>
    <dbReference type="NCBI Taxonomy" id="1817866"/>
    <lineage>
        <taxon>Bacteria</taxon>
        <taxon>Candidatus Glassiibacteriota</taxon>
    </lineage>
</organism>
<dbReference type="SUPFAM" id="SSF54919">
    <property type="entry name" value="Nucleoside diphosphate kinase, NDK"/>
    <property type="match status" value="1"/>
</dbReference>
<dbReference type="PROSITE" id="PS00469">
    <property type="entry name" value="NDPK"/>
    <property type="match status" value="1"/>
</dbReference>